<proteinExistence type="predicted"/>
<dbReference type="KEGG" id="dgg:DGI_0073"/>
<dbReference type="HOGENOM" id="CLU_024918_0_0_7"/>
<dbReference type="PANTHER" id="PTHR35894">
    <property type="entry name" value="GENERAL SECRETION PATHWAY PROTEIN A-RELATED"/>
    <property type="match status" value="1"/>
</dbReference>
<dbReference type="Proteomes" id="UP000016587">
    <property type="component" value="Chromosome"/>
</dbReference>
<dbReference type="STRING" id="1121448.DGI_0073"/>
<sequence>MSYLNLLELKEEPFSNSPDPEFFYESPQHLDCLHRLEISVRLMRGLNVVLGEVGAGKSTLCRLLLRNLNRDANVCSHLLLDPQFASARAMLEVLYTMFLREDPPAGLSEWQLKEAVKTQLFKTAVDDGKLVVLVIDEGQKISHSSLEVLRELLNYETNNTKLLQIVIFAQTEFAEMIRRHPNVADRINEYTVLGPLSFWQTRAMIRHRMAKACVTKHQPERFTMLGYLAVHRLSGGHPRRIVRLCHKAMLGCILRNKKKAGWALVHASNTDVTRLARRSRLGLVGGLVAASLMLTVALVAGVMLISDKAPLNAGAAGEAGENRSTPHTTPTQQEEPRDLLPPAAYDSLAGHGDAIRMPVDFAARPDEDAEFPPAVPSAVPSAVPPVKSLAAAEFIEPIQPAPQPEETAPPVLAELDAATPPPPPALGTYTLAKPVSLEALLQLVYGETGDELRQRVQALNPDLAQDAMLPAGAAVQLPEFSRGDAVGPNAAFVVQITQDESFQMMVDVLQGLKDQGLDVALAAQRLDDSRKLFAILEGHSFQTEQAAAHALRTLPSLFQNGAKVVRDMHRKGEITLASFRKETAAMDVAATPRNAVEGIAPAQ</sequence>
<keyword evidence="2" id="KW-0472">Membrane</keyword>
<evidence type="ECO:0000313" key="4">
    <source>
        <dbReference type="EMBL" id="AGW12011.1"/>
    </source>
</evidence>
<evidence type="ECO:0000256" key="1">
    <source>
        <dbReference type="SAM" id="MobiDB-lite"/>
    </source>
</evidence>
<protein>
    <recommendedName>
        <fullName evidence="3">ORC1/DEAH AAA+ ATPase domain-containing protein</fullName>
    </recommendedName>
</protein>
<dbReference type="EMBL" id="CP006585">
    <property type="protein sequence ID" value="AGW12011.1"/>
    <property type="molecule type" value="Genomic_DNA"/>
</dbReference>
<reference evidence="4 5" key="1">
    <citation type="journal article" date="2013" name="J. Bacteriol.">
        <title>Roles of HynAB and Ech, the only two hydrogenases found in the model sulfate reducer Desulfovibrio gigas.</title>
        <authorList>
            <person name="Morais-Silva F.O."/>
            <person name="Santos C.I."/>
            <person name="Rodrigues R."/>
            <person name="Pereira I.A."/>
            <person name="Rodrigues-Pousada C."/>
        </authorList>
    </citation>
    <scope>NUCLEOTIDE SEQUENCE [LARGE SCALE GENOMIC DNA]</scope>
    <source>
        <strain evidence="5">ATCC 19364 / DSM 1382 / NCIMB 9332 / VKM B-1759</strain>
    </source>
</reference>
<feature type="domain" description="ORC1/DEAH AAA+ ATPase" evidence="3">
    <location>
        <begin position="44"/>
        <end position="176"/>
    </location>
</feature>
<reference evidence="5" key="2">
    <citation type="submission" date="2013-07" db="EMBL/GenBank/DDBJ databases">
        <authorList>
            <person name="Morais-Silva F.O."/>
            <person name="Rezende A.M."/>
            <person name="Pimentel C."/>
            <person name="Resende D.M."/>
            <person name="Santos C.I."/>
            <person name="Clemente C."/>
            <person name="de Oliveira L.M."/>
            <person name="da Silva S.M."/>
            <person name="Costa D.A."/>
            <person name="Varela-Raposo A."/>
            <person name="Horacio E.C.A."/>
            <person name="Matos M."/>
            <person name="Flores O."/>
            <person name="Ruiz J.C."/>
            <person name="Rodrigues-Pousada C."/>
        </authorList>
    </citation>
    <scope>NUCLEOTIDE SEQUENCE [LARGE SCALE GENOMIC DNA]</scope>
    <source>
        <strain evidence="5">ATCC 19364 / DSM 1382 / NCIMB 9332 / VKM B-1759</strain>
    </source>
</reference>
<feature type="compositionally biased region" description="Low complexity" evidence="1">
    <location>
        <begin position="313"/>
        <end position="333"/>
    </location>
</feature>
<dbReference type="Gene3D" id="3.40.50.300">
    <property type="entry name" value="P-loop containing nucleotide triphosphate hydrolases"/>
    <property type="match status" value="1"/>
</dbReference>
<keyword evidence="5" id="KW-1185">Reference proteome</keyword>
<dbReference type="InterPro" id="IPR027417">
    <property type="entry name" value="P-loop_NTPase"/>
</dbReference>
<feature type="transmembrane region" description="Helical" evidence="2">
    <location>
        <begin position="281"/>
        <end position="305"/>
    </location>
</feature>
<keyword evidence="2" id="KW-0812">Transmembrane</keyword>
<dbReference type="SUPFAM" id="SSF52540">
    <property type="entry name" value="P-loop containing nucleoside triphosphate hydrolases"/>
    <property type="match status" value="1"/>
</dbReference>
<dbReference type="InterPro" id="IPR052026">
    <property type="entry name" value="ExeA_AAA_ATPase_DNA-bind"/>
</dbReference>
<organism evidence="4 5">
    <name type="scientific">Megalodesulfovibrio gigas (strain ATCC 19364 / DSM 1382 / NCIMB 9332 / VKM B-1759)</name>
    <name type="common">Desulfovibrio gigas</name>
    <dbReference type="NCBI Taxonomy" id="1121448"/>
    <lineage>
        <taxon>Bacteria</taxon>
        <taxon>Pseudomonadati</taxon>
        <taxon>Thermodesulfobacteriota</taxon>
        <taxon>Desulfovibrionia</taxon>
        <taxon>Desulfovibrionales</taxon>
        <taxon>Desulfovibrionaceae</taxon>
        <taxon>Megalodesulfovibrio</taxon>
    </lineage>
</organism>
<accession>T2G795</accession>
<keyword evidence="2" id="KW-1133">Transmembrane helix</keyword>
<dbReference type="GO" id="GO:0016887">
    <property type="term" value="F:ATP hydrolysis activity"/>
    <property type="evidence" value="ECO:0007669"/>
    <property type="project" value="InterPro"/>
</dbReference>
<evidence type="ECO:0000313" key="5">
    <source>
        <dbReference type="Proteomes" id="UP000016587"/>
    </source>
</evidence>
<feature type="region of interest" description="Disordered" evidence="1">
    <location>
        <begin position="313"/>
        <end position="344"/>
    </location>
</feature>
<dbReference type="InterPro" id="IPR049945">
    <property type="entry name" value="AAA_22"/>
</dbReference>
<dbReference type="AlphaFoldDB" id="T2G795"/>
<dbReference type="PANTHER" id="PTHR35894:SF1">
    <property type="entry name" value="PHOSPHORIBULOKINASE _ URIDINE KINASE FAMILY"/>
    <property type="match status" value="1"/>
</dbReference>
<dbReference type="eggNOG" id="COG3267">
    <property type="taxonomic scope" value="Bacteria"/>
</dbReference>
<name>T2G795_MEGG1</name>
<evidence type="ECO:0000256" key="2">
    <source>
        <dbReference type="SAM" id="Phobius"/>
    </source>
</evidence>
<gene>
    <name evidence="4" type="ORF">DGI_0073</name>
</gene>
<dbReference type="PATRIC" id="fig|1121448.10.peg.72"/>
<evidence type="ECO:0000259" key="3">
    <source>
        <dbReference type="Pfam" id="PF13401"/>
    </source>
</evidence>
<dbReference type="Pfam" id="PF13401">
    <property type="entry name" value="AAA_22"/>
    <property type="match status" value="1"/>
</dbReference>